<comment type="catalytic activity">
    <reaction evidence="9">
        <text>tRNA(Pro) + L-proline + ATP = L-prolyl-tRNA(Pro) + AMP + diphosphate</text>
        <dbReference type="Rhea" id="RHEA:14305"/>
        <dbReference type="Rhea" id="RHEA-COMP:9700"/>
        <dbReference type="Rhea" id="RHEA-COMP:9702"/>
        <dbReference type="ChEBI" id="CHEBI:30616"/>
        <dbReference type="ChEBI" id="CHEBI:33019"/>
        <dbReference type="ChEBI" id="CHEBI:60039"/>
        <dbReference type="ChEBI" id="CHEBI:78442"/>
        <dbReference type="ChEBI" id="CHEBI:78532"/>
        <dbReference type="ChEBI" id="CHEBI:456215"/>
        <dbReference type="EC" id="6.1.1.15"/>
    </reaction>
</comment>
<evidence type="ECO:0000313" key="12">
    <source>
        <dbReference type="Proteomes" id="UP000014480"/>
    </source>
</evidence>
<dbReference type="Pfam" id="PF00587">
    <property type="entry name" value="tRNA-synt_2b"/>
    <property type="match status" value="1"/>
</dbReference>
<reference evidence="12" key="2">
    <citation type="journal article" date="2019" name="Mol. Plant Microbe Interact.">
        <title>Genome sequence resources for four phytopathogenic fungi from the Colletotrichum orbiculare species complex.</title>
        <authorList>
            <person name="Gan P."/>
            <person name="Tsushima A."/>
            <person name="Narusaka M."/>
            <person name="Narusaka Y."/>
            <person name="Takano Y."/>
            <person name="Kubo Y."/>
            <person name="Shirasu K."/>
        </authorList>
    </citation>
    <scope>GENOME REANNOTATION</scope>
    <source>
        <strain evidence="12">104-T / ATCC 96160 / CBS 514.97 / LARS 414 / MAFF 240422</strain>
    </source>
</reference>
<evidence type="ECO:0000256" key="2">
    <source>
        <dbReference type="ARBA" id="ARBA00012831"/>
    </source>
</evidence>
<keyword evidence="6" id="KW-0648">Protein biosynthesis</keyword>
<dbReference type="AlphaFoldDB" id="A0A484FYK9"/>
<dbReference type="PANTHER" id="PTHR42753:SF2">
    <property type="entry name" value="PROLINE--TRNA LIGASE"/>
    <property type="match status" value="1"/>
</dbReference>
<evidence type="ECO:0000256" key="7">
    <source>
        <dbReference type="ARBA" id="ARBA00023146"/>
    </source>
</evidence>
<dbReference type="PROSITE" id="PS50862">
    <property type="entry name" value="AA_TRNA_LIGASE_II"/>
    <property type="match status" value="1"/>
</dbReference>
<dbReference type="STRING" id="1213857.A0A484FYK9"/>
<evidence type="ECO:0000259" key="10">
    <source>
        <dbReference type="PROSITE" id="PS50862"/>
    </source>
</evidence>
<feature type="domain" description="Aminoacyl-transfer RNA synthetases class-II family profile" evidence="10">
    <location>
        <begin position="1"/>
        <end position="119"/>
    </location>
</feature>
<dbReference type="PANTHER" id="PTHR42753">
    <property type="entry name" value="MITOCHONDRIAL RIBOSOME PROTEIN L39/PROLYL-TRNA LIGASE FAMILY MEMBER"/>
    <property type="match status" value="1"/>
</dbReference>
<evidence type="ECO:0000256" key="9">
    <source>
        <dbReference type="ARBA" id="ARBA00047671"/>
    </source>
</evidence>
<accession>A0A484FYK9</accession>
<proteinExistence type="inferred from homology"/>
<protein>
    <recommendedName>
        <fullName evidence="2">proline--tRNA ligase</fullName>
        <ecNumber evidence="2">6.1.1.15</ecNumber>
    </recommendedName>
    <alternativeName>
        <fullName evidence="8">Prolyl-tRNA synthetase</fullName>
    </alternativeName>
</protein>
<comment type="similarity">
    <text evidence="1">Belongs to the class-II aminoacyl-tRNA synthetase family.</text>
</comment>
<evidence type="ECO:0000313" key="11">
    <source>
        <dbReference type="EMBL" id="TDZ22983.1"/>
    </source>
</evidence>
<dbReference type="GO" id="GO:0005524">
    <property type="term" value="F:ATP binding"/>
    <property type="evidence" value="ECO:0007669"/>
    <property type="project" value="UniProtKB-KW"/>
</dbReference>
<dbReference type="SUPFAM" id="SSF55681">
    <property type="entry name" value="Class II aaRS and biotin synthetases"/>
    <property type="match status" value="1"/>
</dbReference>
<dbReference type="SUPFAM" id="SSF52954">
    <property type="entry name" value="Class II aaRS ABD-related"/>
    <property type="match status" value="1"/>
</dbReference>
<dbReference type="InterPro" id="IPR050062">
    <property type="entry name" value="Pro-tRNA_synthetase"/>
</dbReference>
<dbReference type="OrthoDB" id="10267474at2759"/>
<dbReference type="GO" id="GO:0004827">
    <property type="term" value="F:proline-tRNA ligase activity"/>
    <property type="evidence" value="ECO:0007669"/>
    <property type="project" value="UniProtKB-EC"/>
</dbReference>
<dbReference type="InterPro" id="IPR004154">
    <property type="entry name" value="Anticodon-bd"/>
</dbReference>
<keyword evidence="12" id="KW-1185">Reference proteome</keyword>
<evidence type="ECO:0000256" key="8">
    <source>
        <dbReference type="ARBA" id="ARBA00029731"/>
    </source>
</evidence>
<keyword evidence="3 11" id="KW-0436">Ligase</keyword>
<dbReference type="EMBL" id="AMCV02000008">
    <property type="protein sequence ID" value="TDZ22983.1"/>
    <property type="molecule type" value="Genomic_DNA"/>
</dbReference>
<dbReference type="InterPro" id="IPR002314">
    <property type="entry name" value="aa-tRNA-synt_IIb"/>
</dbReference>
<dbReference type="Pfam" id="PF03129">
    <property type="entry name" value="HGTP_anticodon"/>
    <property type="match status" value="1"/>
</dbReference>
<dbReference type="GO" id="GO:0005739">
    <property type="term" value="C:mitochondrion"/>
    <property type="evidence" value="ECO:0007669"/>
    <property type="project" value="TreeGrafter"/>
</dbReference>
<evidence type="ECO:0000256" key="1">
    <source>
        <dbReference type="ARBA" id="ARBA00008226"/>
    </source>
</evidence>
<comment type="caution">
    <text evidence="11">The sequence shown here is derived from an EMBL/GenBank/DDBJ whole genome shotgun (WGS) entry which is preliminary data.</text>
</comment>
<dbReference type="Gene3D" id="3.30.930.10">
    <property type="entry name" value="Bira Bifunctional Protein, Domain 2"/>
    <property type="match status" value="1"/>
</dbReference>
<dbReference type="PRINTS" id="PR01046">
    <property type="entry name" value="TRNASYNTHPRO"/>
</dbReference>
<dbReference type="GO" id="GO:0006433">
    <property type="term" value="P:prolyl-tRNA aminoacylation"/>
    <property type="evidence" value="ECO:0007669"/>
    <property type="project" value="InterPro"/>
</dbReference>
<dbReference type="Proteomes" id="UP000014480">
    <property type="component" value="Unassembled WGS sequence"/>
</dbReference>
<dbReference type="EC" id="6.1.1.15" evidence="2"/>
<evidence type="ECO:0000256" key="4">
    <source>
        <dbReference type="ARBA" id="ARBA00022741"/>
    </source>
</evidence>
<dbReference type="InterPro" id="IPR045864">
    <property type="entry name" value="aa-tRNA-synth_II/BPL/LPL"/>
</dbReference>
<keyword evidence="7" id="KW-0030">Aminoacyl-tRNA synthetase</keyword>
<organism evidence="11 12">
    <name type="scientific">Colletotrichum orbiculare (strain 104-T / ATCC 96160 / CBS 514.97 / LARS 414 / MAFF 240422)</name>
    <name type="common">Cucumber anthracnose fungus</name>
    <name type="synonym">Colletotrichum lagenarium</name>
    <dbReference type="NCBI Taxonomy" id="1213857"/>
    <lineage>
        <taxon>Eukaryota</taxon>
        <taxon>Fungi</taxon>
        <taxon>Dikarya</taxon>
        <taxon>Ascomycota</taxon>
        <taxon>Pezizomycotina</taxon>
        <taxon>Sordariomycetes</taxon>
        <taxon>Hypocreomycetidae</taxon>
        <taxon>Glomerellales</taxon>
        <taxon>Glomerellaceae</taxon>
        <taxon>Colletotrichum</taxon>
        <taxon>Colletotrichum orbiculare species complex</taxon>
    </lineage>
</organism>
<gene>
    <name evidence="11" type="ORF">Cob_v004105</name>
</gene>
<keyword evidence="4" id="KW-0547">Nucleotide-binding</keyword>
<evidence type="ECO:0000256" key="3">
    <source>
        <dbReference type="ARBA" id="ARBA00022598"/>
    </source>
</evidence>
<sequence>MLSPTHEEEITSLVASSVKSYKDLPLRLYQITRKFRDELRPRHGLLRTREFTMKDLYTFDVSHEAALETYSNVQTIYAALFDALKLPIMVAQASSGDMGDAVLDDRRVPFGWKMKDADLVGYPVVVVIGRAWKEAGRCELQCRRLGVKETVALADIRDRILELLRQL</sequence>
<reference evidence="12" key="1">
    <citation type="journal article" date="2013" name="New Phytol.">
        <title>Comparative genomic and transcriptomic analyses reveal the hemibiotrophic stage shift of Colletotrichum fungi.</title>
        <authorList>
            <person name="Gan P."/>
            <person name="Ikeda K."/>
            <person name="Irieda H."/>
            <person name="Narusaka M."/>
            <person name="O'Connell R.J."/>
            <person name="Narusaka Y."/>
            <person name="Takano Y."/>
            <person name="Kubo Y."/>
            <person name="Shirasu K."/>
        </authorList>
    </citation>
    <scope>NUCLEOTIDE SEQUENCE [LARGE SCALE GENOMIC DNA]</scope>
    <source>
        <strain evidence="12">104-T / ATCC 96160 / CBS 514.97 / LARS 414 / MAFF 240422</strain>
    </source>
</reference>
<keyword evidence="5" id="KW-0067">ATP-binding</keyword>
<evidence type="ECO:0000256" key="5">
    <source>
        <dbReference type="ARBA" id="ARBA00022840"/>
    </source>
</evidence>
<evidence type="ECO:0000256" key="6">
    <source>
        <dbReference type="ARBA" id="ARBA00022917"/>
    </source>
</evidence>
<dbReference type="InterPro" id="IPR006195">
    <property type="entry name" value="aa-tRNA-synth_II"/>
</dbReference>
<dbReference type="InterPro" id="IPR002316">
    <property type="entry name" value="Pro-tRNA-ligase_IIa"/>
</dbReference>
<name>A0A484FYK9_COLOR</name>